<evidence type="ECO:0000313" key="1">
    <source>
        <dbReference type="EMBL" id="SJZ45833.1"/>
    </source>
</evidence>
<proteinExistence type="predicted"/>
<dbReference type="Proteomes" id="UP000190423">
    <property type="component" value="Unassembled WGS sequence"/>
</dbReference>
<protein>
    <submittedName>
        <fullName evidence="1">Uncharacterized conserved protein YdeI, YjbR/CyaY-like superfamily, DUF1801 family</fullName>
    </submittedName>
</protein>
<gene>
    <name evidence="1" type="ORF">SAMN02745149_01302</name>
</gene>
<evidence type="ECO:0000313" key="2">
    <source>
        <dbReference type="Proteomes" id="UP000190423"/>
    </source>
</evidence>
<keyword evidence="2" id="KW-1185">Reference proteome</keyword>
<accession>A0A1T4KTY4</accession>
<sequence>MFPMKESGEESLSYNDAVEEALCFGWIDSTIKHIDRTHRAQHFTPRKKGSAYSRPNIERLIWLEKNNLLMDEIRPEVLPLIRSPYVFPNDIITSIKSDLRAWENFQTLSDGYKRIRVAYIDAARKRPEEFKKRLENFIAKTRDGKLIKGFGGIEKYY</sequence>
<reference evidence="1 2" key="1">
    <citation type="submission" date="2017-02" db="EMBL/GenBank/DDBJ databases">
        <authorList>
            <person name="Peterson S.W."/>
        </authorList>
    </citation>
    <scope>NUCLEOTIDE SEQUENCE [LARGE SCALE GENOMIC DNA]</scope>
    <source>
        <strain evidence="1 2">ATCC BAA-908</strain>
    </source>
</reference>
<dbReference type="EMBL" id="FUWG01000009">
    <property type="protein sequence ID" value="SJZ45833.1"/>
    <property type="molecule type" value="Genomic_DNA"/>
</dbReference>
<dbReference type="AlphaFoldDB" id="A0A1T4KTY4"/>
<organism evidence="1 2">
    <name type="scientific">Treponema porcinum</name>
    <dbReference type="NCBI Taxonomy" id="261392"/>
    <lineage>
        <taxon>Bacteria</taxon>
        <taxon>Pseudomonadati</taxon>
        <taxon>Spirochaetota</taxon>
        <taxon>Spirochaetia</taxon>
        <taxon>Spirochaetales</taxon>
        <taxon>Treponemataceae</taxon>
        <taxon>Treponema</taxon>
    </lineage>
</organism>
<name>A0A1T4KTY4_TREPO</name>
<dbReference type="Pfam" id="PF13376">
    <property type="entry name" value="OmdA"/>
    <property type="match status" value="1"/>
</dbReference>